<dbReference type="AlphaFoldDB" id="A0A2T9ZA17"/>
<comment type="caution">
    <text evidence="2">The sequence shown here is derived from an EMBL/GenBank/DDBJ whole genome shotgun (WGS) entry which is preliminary data.</text>
</comment>
<dbReference type="EMBL" id="MBFS01001101">
    <property type="protein sequence ID" value="PVV01412.1"/>
    <property type="molecule type" value="Genomic_DNA"/>
</dbReference>
<gene>
    <name evidence="2" type="ORF">BB560_004169</name>
</gene>
<proteinExistence type="predicted"/>
<sequence>VGILFNTLHVSTNSVSTRTKSASWLSTHAISFSVFVGLVYCVLISKTERIKPNFFDGTAVELFANSSVLKFSNFQKCGEALTKDEILKLFCTRLIPTLLDWVCIAYGAFVLYQNTKLFHSLYKGPNERSAVDLGYFQVTEDGLLIDSKVGFKETEYIQVHASGVRFDLESCCFADSEEEQDPKCNCSCKSFTKTSSFSGYFNSLAVFWLVYTMFLVALPDLISTINTLIYIAVKSMSFQTISDGLFRTMSTILVTYDVLEQFFLIFSASKGILACFILVFIC</sequence>
<evidence type="ECO:0000313" key="2">
    <source>
        <dbReference type="EMBL" id="PVV01412.1"/>
    </source>
</evidence>
<feature type="non-terminal residue" evidence="2">
    <location>
        <position position="1"/>
    </location>
</feature>
<evidence type="ECO:0000313" key="3">
    <source>
        <dbReference type="Proteomes" id="UP000245609"/>
    </source>
</evidence>
<accession>A0A2T9ZA17</accession>
<keyword evidence="1" id="KW-1133">Transmembrane helix</keyword>
<protein>
    <submittedName>
        <fullName evidence="2">Uncharacterized protein</fullName>
    </submittedName>
</protein>
<keyword evidence="3" id="KW-1185">Reference proteome</keyword>
<reference evidence="2 3" key="1">
    <citation type="journal article" date="2018" name="MBio">
        <title>Comparative Genomics Reveals the Core Gene Toolbox for the Fungus-Insect Symbiosis.</title>
        <authorList>
            <person name="Wang Y."/>
            <person name="Stata M."/>
            <person name="Wang W."/>
            <person name="Stajich J.E."/>
            <person name="White M.M."/>
            <person name="Moncalvo J.M."/>
        </authorList>
    </citation>
    <scope>NUCLEOTIDE SEQUENCE [LARGE SCALE GENOMIC DNA]</scope>
    <source>
        <strain evidence="2 3">SC-DP-2</strain>
    </source>
</reference>
<feature type="transmembrane region" description="Helical" evidence="1">
    <location>
        <begin position="262"/>
        <end position="281"/>
    </location>
</feature>
<organism evidence="2 3">
    <name type="scientific">Smittium megazygosporum</name>
    <dbReference type="NCBI Taxonomy" id="133381"/>
    <lineage>
        <taxon>Eukaryota</taxon>
        <taxon>Fungi</taxon>
        <taxon>Fungi incertae sedis</taxon>
        <taxon>Zoopagomycota</taxon>
        <taxon>Kickxellomycotina</taxon>
        <taxon>Harpellomycetes</taxon>
        <taxon>Harpellales</taxon>
        <taxon>Legeriomycetaceae</taxon>
        <taxon>Smittium</taxon>
    </lineage>
</organism>
<keyword evidence="1" id="KW-0472">Membrane</keyword>
<name>A0A2T9ZA17_9FUNG</name>
<dbReference type="Proteomes" id="UP000245609">
    <property type="component" value="Unassembled WGS sequence"/>
</dbReference>
<feature type="transmembrane region" description="Helical" evidence="1">
    <location>
        <begin position="22"/>
        <end position="43"/>
    </location>
</feature>
<evidence type="ECO:0000256" key="1">
    <source>
        <dbReference type="SAM" id="Phobius"/>
    </source>
</evidence>
<feature type="transmembrane region" description="Helical" evidence="1">
    <location>
        <begin position="199"/>
        <end position="218"/>
    </location>
</feature>
<keyword evidence="1" id="KW-0812">Transmembrane</keyword>